<evidence type="ECO:0000313" key="2">
    <source>
        <dbReference type="Proteomes" id="UP000887458"/>
    </source>
</evidence>
<comment type="caution">
    <text evidence="1">The sequence shown here is derived from an EMBL/GenBank/DDBJ whole genome shotgun (WGS) entry which is preliminary data.</text>
</comment>
<reference evidence="1 2" key="1">
    <citation type="journal article" date="2018" name="J. Allergy Clin. Immunol.">
        <title>High-quality assembly of Dermatophagoides pteronyssinus genome and transcriptome reveals a wide range of novel allergens.</title>
        <authorList>
            <person name="Liu X.Y."/>
            <person name="Yang K.Y."/>
            <person name="Wang M.Q."/>
            <person name="Kwok J.S."/>
            <person name="Zeng X."/>
            <person name="Yang Z."/>
            <person name="Xiao X.J."/>
            <person name="Lau C.P."/>
            <person name="Li Y."/>
            <person name="Huang Z.M."/>
            <person name="Ba J.G."/>
            <person name="Yim A.K."/>
            <person name="Ouyang C.Y."/>
            <person name="Ngai S.M."/>
            <person name="Chan T.F."/>
            <person name="Leung E.L."/>
            <person name="Liu L."/>
            <person name="Liu Z.G."/>
            <person name="Tsui S.K."/>
        </authorList>
    </citation>
    <scope>NUCLEOTIDE SEQUENCE [LARGE SCALE GENOMIC DNA]</scope>
    <source>
        <strain evidence="1">Derp</strain>
    </source>
</reference>
<reference evidence="1 2" key="2">
    <citation type="journal article" date="2022" name="Mol. Biol. Evol.">
        <title>Comparative Genomics Reveals Insights into the Divergent Evolution of Astigmatic Mites and Household Pest Adaptations.</title>
        <authorList>
            <person name="Xiong Q."/>
            <person name="Wan A.T."/>
            <person name="Liu X."/>
            <person name="Fung C.S."/>
            <person name="Xiao X."/>
            <person name="Malainual N."/>
            <person name="Hou J."/>
            <person name="Wang L."/>
            <person name="Wang M."/>
            <person name="Yang K.Y."/>
            <person name="Cui Y."/>
            <person name="Leung E.L."/>
            <person name="Nong W."/>
            <person name="Shin S.K."/>
            <person name="Au S.W."/>
            <person name="Jeong K.Y."/>
            <person name="Chew F.T."/>
            <person name="Hui J.H."/>
            <person name="Leung T.F."/>
            <person name="Tungtrongchitr A."/>
            <person name="Zhong N."/>
            <person name="Liu Z."/>
            <person name="Tsui S.K."/>
        </authorList>
    </citation>
    <scope>NUCLEOTIDE SEQUENCE [LARGE SCALE GENOMIC DNA]</scope>
    <source>
        <strain evidence="1">Derp</strain>
    </source>
</reference>
<organism evidence="1 2">
    <name type="scientific">Dermatophagoides pteronyssinus</name>
    <name type="common">European house dust mite</name>
    <dbReference type="NCBI Taxonomy" id="6956"/>
    <lineage>
        <taxon>Eukaryota</taxon>
        <taxon>Metazoa</taxon>
        <taxon>Ecdysozoa</taxon>
        <taxon>Arthropoda</taxon>
        <taxon>Chelicerata</taxon>
        <taxon>Arachnida</taxon>
        <taxon>Acari</taxon>
        <taxon>Acariformes</taxon>
        <taxon>Sarcoptiformes</taxon>
        <taxon>Astigmata</taxon>
        <taxon>Psoroptidia</taxon>
        <taxon>Analgoidea</taxon>
        <taxon>Pyroglyphidae</taxon>
        <taxon>Dermatophagoidinae</taxon>
        <taxon>Dermatophagoides</taxon>
    </lineage>
</organism>
<gene>
    <name evidence="1" type="ORF">DERP_010416</name>
</gene>
<dbReference type="EMBL" id="NJHN03000075">
    <property type="protein sequence ID" value="KAH9417602.1"/>
    <property type="molecule type" value="Genomic_DNA"/>
</dbReference>
<protein>
    <submittedName>
        <fullName evidence="1">Uncharacterized protein</fullName>
    </submittedName>
</protein>
<dbReference type="Proteomes" id="UP000887458">
    <property type="component" value="Unassembled WGS sequence"/>
</dbReference>
<sequence>MDIQTYVPNGRKITPFTLIGSESSVIYVILDVLISSEILYLHKDQMVAYNISGNLYRIAIKIQTFHNEQFNAKN</sequence>
<proteinExistence type="predicted"/>
<keyword evidence="2" id="KW-1185">Reference proteome</keyword>
<accession>A0ABQ8J515</accession>
<evidence type="ECO:0000313" key="1">
    <source>
        <dbReference type="EMBL" id="KAH9417602.1"/>
    </source>
</evidence>
<name>A0ABQ8J515_DERPT</name>